<dbReference type="GO" id="GO:0005737">
    <property type="term" value="C:cytoplasm"/>
    <property type="evidence" value="ECO:0007669"/>
    <property type="project" value="TreeGrafter"/>
</dbReference>
<dbReference type="Proteomes" id="UP000003100">
    <property type="component" value="Unassembled WGS sequence"/>
</dbReference>
<sequence length="266" mass="29589">CIKERRAAMRQYIVDAFTDKIFSGNPAAICILDNWISEEMMKNITIENNLSETAFAVKEGKQYHLRWFTPEGEINLCGHATLACAFVILTQLEKDKDCVVFSTLSGELAVTRKGELFEMDFPAYELKPVSVTPEITDAIQAVPKEVWMGRDLLCILDGEDAVKSLVPDLDKIKKLDGLLLHVTAQGTDTDCVSRTFAPKCGVSEDPVCGSGHCHIIPYWTKTLQKNTLTSYQASRRGGTLYCRMEGDRVILSGKAALYSVAELFIH</sequence>
<dbReference type="InterPro" id="IPR003719">
    <property type="entry name" value="Phenazine_PhzF-like"/>
</dbReference>
<proteinExistence type="inferred from homology"/>
<keyword evidence="5" id="KW-1185">Reference proteome</keyword>
<dbReference type="PANTHER" id="PTHR13774">
    <property type="entry name" value="PHENAZINE BIOSYNTHESIS PROTEIN"/>
    <property type="match status" value="1"/>
</dbReference>
<dbReference type="NCBIfam" id="TIGR00654">
    <property type="entry name" value="PhzF_family"/>
    <property type="match status" value="1"/>
</dbReference>
<organism evidence="4 5">
    <name type="scientific">Blautia hydrogenotrophica (strain DSM 10507 / JCM 14656 / S5a33)</name>
    <name type="common">Ruminococcus hydrogenotrophicus</name>
    <dbReference type="NCBI Taxonomy" id="476272"/>
    <lineage>
        <taxon>Bacteria</taxon>
        <taxon>Bacillati</taxon>
        <taxon>Bacillota</taxon>
        <taxon>Clostridia</taxon>
        <taxon>Lachnospirales</taxon>
        <taxon>Lachnospiraceae</taxon>
        <taxon>Blautia</taxon>
    </lineage>
</organism>
<comment type="similarity">
    <text evidence="1">Belongs to the PhzF family.</text>
</comment>
<evidence type="ECO:0000256" key="1">
    <source>
        <dbReference type="ARBA" id="ARBA00008270"/>
    </source>
</evidence>
<evidence type="ECO:0008006" key="6">
    <source>
        <dbReference type="Google" id="ProtNLM"/>
    </source>
</evidence>
<gene>
    <name evidence="4" type="ORF">RUMHYD_01622</name>
</gene>
<dbReference type="Gene3D" id="3.10.310.10">
    <property type="entry name" value="Diaminopimelate Epimerase, Chain A, domain 1"/>
    <property type="match status" value="2"/>
</dbReference>
<dbReference type="GO" id="GO:0016853">
    <property type="term" value="F:isomerase activity"/>
    <property type="evidence" value="ECO:0007669"/>
    <property type="project" value="UniProtKB-KW"/>
</dbReference>
<keyword evidence="2" id="KW-0413">Isomerase</keyword>
<feature type="active site" evidence="3">
    <location>
        <position position="52"/>
    </location>
</feature>
<evidence type="ECO:0000256" key="3">
    <source>
        <dbReference type="PIRSR" id="PIRSR016184-1"/>
    </source>
</evidence>
<name>C0CLA1_BLAHS</name>
<dbReference type="AlphaFoldDB" id="C0CLA1"/>
<reference evidence="4 5" key="1">
    <citation type="submission" date="2009-01" db="EMBL/GenBank/DDBJ databases">
        <authorList>
            <person name="Fulton L."/>
            <person name="Clifton S."/>
            <person name="Fulton B."/>
            <person name="Xu J."/>
            <person name="Minx P."/>
            <person name="Pepin K.H."/>
            <person name="Johnson M."/>
            <person name="Bhonagiri V."/>
            <person name="Nash W.E."/>
            <person name="Mardis E.R."/>
            <person name="Wilson R.K."/>
        </authorList>
    </citation>
    <scope>NUCLEOTIDE SEQUENCE [LARGE SCALE GENOMIC DNA]</scope>
    <source>
        <strain evidence="5">DSM 10507 / JCM 14656 / S5a33</strain>
    </source>
</reference>
<evidence type="ECO:0000313" key="5">
    <source>
        <dbReference type="Proteomes" id="UP000003100"/>
    </source>
</evidence>
<feature type="non-terminal residue" evidence="4">
    <location>
        <position position="1"/>
    </location>
</feature>
<dbReference type="PANTHER" id="PTHR13774:SF17">
    <property type="entry name" value="PHENAZINE BIOSYNTHESIS-LIKE DOMAIN-CONTAINING PROTEIN"/>
    <property type="match status" value="1"/>
</dbReference>
<dbReference type="HOGENOM" id="CLU_048756_2_2_9"/>
<reference evidence="4 5" key="2">
    <citation type="submission" date="2009-02" db="EMBL/GenBank/DDBJ databases">
        <title>Draft genome sequence of Blautia hydrogenotrophica DSM 10507 (Ruminococcus hydrogenotrophicus DSM 10507).</title>
        <authorList>
            <person name="Sudarsanam P."/>
            <person name="Ley R."/>
            <person name="Guruge J."/>
            <person name="Turnbaugh P.J."/>
            <person name="Mahowald M."/>
            <person name="Liep D."/>
            <person name="Gordon J."/>
        </authorList>
    </citation>
    <scope>NUCLEOTIDE SEQUENCE [LARGE SCALE GENOMIC DNA]</scope>
    <source>
        <strain evidence="5">DSM 10507 / JCM 14656 / S5a33</strain>
    </source>
</reference>
<comment type="caution">
    <text evidence="4">The sequence shown here is derived from an EMBL/GenBank/DDBJ whole genome shotgun (WGS) entry which is preliminary data.</text>
</comment>
<dbReference type="Pfam" id="PF02567">
    <property type="entry name" value="PhzC-PhzF"/>
    <property type="match status" value="1"/>
</dbReference>
<dbReference type="PATRIC" id="fig|476272.21.peg.2973"/>
<dbReference type="eggNOG" id="COG0384">
    <property type="taxonomic scope" value="Bacteria"/>
</dbReference>
<accession>C0CLA1</accession>
<evidence type="ECO:0000313" key="4">
    <source>
        <dbReference type="EMBL" id="EEG49486.1"/>
    </source>
</evidence>
<evidence type="ECO:0000256" key="2">
    <source>
        <dbReference type="ARBA" id="ARBA00023235"/>
    </source>
</evidence>
<dbReference type="SUPFAM" id="SSF54506">
    <property type="entry name" value="Diaminopimelate epimerase-like"/>
    <property type="match status" value="1"/>
</dbReference>
<dbReference type="PIRSF" id="PIRSF016184">
    <property type="entry name" value="PhzC_PhzF"/>
    <property type="match status" value="1"/>
</dbReference>
<dbReference type="EMBL" id="ACBZ01000078">
    <property type="protein sequence ID" value="EEG49486.1"/>
    <property type="molecule type" value="Genomic_DNA"/>
</dbReference>
<protein>
    <recommendedName>
        <fullName evidence="6">Phenazine biosynthesis protein</fullName>
    </recommendedName>
</protein>